<dbReference type="GO" id="GO:0006423">
    <property type="term" value="P:cysteinyl-tRNA aminoacylation"/>
    <property type="evidence" value="ECO:0007669"/>
    <property type="project" value="UniProtKB-UniRule"/>
</dbReference>
<feature type="binding site" evidence="10">
    <location>
        <position position="282"/>
    </location>
    <ligand>
        <name>ATP</name>
        <dbReference type="ChEBI" id="CHEBI:30616"/>
    </ligand>
</feature>
<keyword evidence="6 10" id="KW-0862">Zinc</keyword>
<comment type="caution">
    <text evidence="13">The sequence shown here is derived from an EMBL/GenBank/DDBJ whole genome shotgun (WGS) entry which is preliminary data.</text>
</comment>
<dbReference type="InterPro" id="IPR024909">
    <property type="entry name" value="Cys-tRNA/MSH_ligase"/>
</dbReference>
<dbReference type="Proteomes" id="UP000886812">
    <property type="component" value="Unassembled WGS sequence"/>
</dbReference>
<feature type="binding site" evidence="10">
    <location>
        <position position="245"/>
    </location>
    <ligand>
        <name>Zn(2+)</name>
        <dbReference type="ChEBI" id="CHEBI:29105"/>
    </ligand>
</feature>
<dbReference type="PANTHER" id="PTHR10890:SF3">
    <property type="entry name" value="CYSTEINE--TRNA LIGASE, CYTOPLASMIC"/>
    <property type="match status" value="1"/>
</dbReference>
<dbReference type="NCBIfam" id="TIGR00435">
    <property type="entry name" value="cysS"/>
    <property type="match status" value="1"/>
</dbReference>
<dbReference type="InterPro" id="IPR032678">
    <property type="entry name" value="tRNA-synt_1_cat_dom"/>
</dbReference>
<dbReference type="SUPFAM" id="SSF47323">
    <property type="entry name" value="Anticodon-binding domain of a subclass of class I aminoacyl-tRNA synthetases"/>
    <property type="match status" value="1"/>
</dbReference>
<keyword evidence="11" id="KW-0175">Coiled coil</keyword>
<keyword evidence="3 10" id="KW-0436">Ligase</keyword>
<evidence type="ECO:0000256" key="2">
    <source>
        <dbReference type="ARBA" id="ARBA00011245"/>
    </source>
</evidence>
<keyword evidence="8 10" id="KW-0648">Protein biosynthesis</keyword>
<dbReference type="AlphaFoldDB" id="A0A9D1NJ43"/>
<comment type="cofactor">
    <cofactor evidence="10">
        <name>Zn(2+)</name>
        <dbReference type="ChEBI" id="CHEBI:29105"/>
    </cofactor>
    <text evidence="10">Binds 1 zinc ion per subunit.</text>
</comment>
<evidence type="ECO:0000256" key="5">
    <source>
        <dbReference type="ARBA" id="ARBA00022741"/>
    </source>
</evidence>
<evidence type="ECO:0000256" key="7">
    <source>
        <dbReference type="ARBA" id="ARBA00022840"/>
    </source>
</evidence>
<protein>
    <recommendedName>
        <fullName evidence="10">Cysteine--tRNA ligase</fullName>
        <ecNumber evidence="10">6.1.1.16</ecNumber>
    </recommendedName>
    <alternativeName>
        <fullName evidence="10">Cysteinyl-tRNA synthetase</fullName>
        <shortName evidence="10">CysRS</shortName>
    </alternativeName>
</protein>
<dbReference type="PRINTS" id="PR00983">
    <property type="entry name" value="TRNASYNTHCYS"/>
</dbReference>
<dbReference type="InterPro" id="IPR009080">
    <property type="entry name" value="tRNAsynth_Ia_anticodon-bd"/>
</dbReference>
<dbReference type="Pfam" id="PF01406">
    <property type="entry name" value="tRNA-synt_1e"/>
    <property type="match status" value="1"/>
</dbReference>
<feature type="short sequence motif" description="'KMSKS' region" evidence="10">
    <location>
        <begin position="279"/>
        <end position="283"/>
    </location>
</feature>
<sequence length="487" mass="53613">MPVKLYDTLSRSMRALAPSAPGKEFGMYCCGPTVYGPAHIGNFRTFLLQDVLRRTLEEDGLRVRHVRNITDVDDKTIRRSQEEGKTLAEFTAVWTKKFHDDCAALNMLPPHAEPAAVAHIPLQIAMIEKLVARGNAYVAPDGSVYFKVSSDPDYGKLSHLDRDALRTQATNSAGEVNAADEYARENVADFALWKARKPEDGPNFWNSPWGEGRPGWHIECSAMSTHYLGETFDLHGGGVDLCFPHHENEIAQAECACGRHGTFARHWFHSAHLMVDGAKMSKSLGNLYTLADLEAKGFSPMAVRCALISGHYRSQLNFTLKSLEDARAALEKLEKGARKLAEKAGVPAEKFFADDAVPAEAESASRAAFEPAWLALCDDLNIPGALGKIFSALSDLGKTELTKSDAETQLRALAKMLRALGLKLFSEKKSSDAGNDAVPAEIAEIGEKRWSAKLAKNWSEADRLRDELAARGWKSLDRKDGFTLVRL</sequence>
<dbReference type="GO" id="GO:0008270">
    <property type="term" value="F:zinc ion binding"/>
    <property type="evidence" value="ECO:0007669"/>
    <property type="project" value="UniProtKB-UniRule"/>
</dbReference>
<evidence type="ECO:0000313" key="13">
    <source>
        <dbReference type="EMBL" id="HIV04063.1"/>
    </source>
</evidence>
<comment type="subunit">
    <text evidence="2 10">Monomer.</text>
</comment>
<feature type="short sequence motif" description="'HIGH' region" evidence="10">
    <location>
        <begin position="32"/>
        <end position="42"/>
    </location>
</feature>
<reference evidence="13" key="1">
    <citation type="submission" date="2020-10" db="EMBL/GenBank/DDBJ databases">
        <authorList>
            <person name="Gilroy R."/>
        </authorList>
    </citation>
    <scope>NUCLEOTIDE SEQUENCE</scope>
    <source>
        <strain evidence="13">10669</strain>
    </source>
</reference>
<keyword evidence="7 10" id="KW-0067">ATP-binding</keyword>
<keyword evidence="9 10" id="KW-0030">Aminoacyl-tRNA synthetase</keyword>
<evidence type="ECO:0000256" key="9">
    <source>
        <dbReference type="ARBA" id="ARBA00023146"/>
    </source>
</evidence>
<feature type="binding site" evidence="10">
    <location>
        <position position="249"/>
    </location>
    <ligand>
        <name>Zn(2+)</name>
        <dbReference type="ChEBI" id="CHEBI:29105"/>
    </ligand>
</feature>
<feature type="coiled-coil region" evidence="11">
    <location>
        <begin position="313"/>
        <end position="343"/>
    </location>
</feature>
<dbReference type="GO" id="GO:0004817">
    <property type="term" value="F:cysteine-tRNA ligase activity"/>
    <property type="evidence" value="ECO:0007669"/>
    <property type="project" value="UniProtKB-UniRule"/>
</dbReference>
<evidence type="ECO:0000256" key="6">
    <source>
        <dbReference type="ARBA" id="ARBA00022833"/>
    </source>
</evidence>
<accession>A0A9D1NJ43</accession>
<reference evidence="13" key="2">
    <citation type="journal article" date="2021" name="PeerJ">
        <title>Extensive microbial diversity within the chicken gut microbiome revealed by metagenomics and culture.</title>
        <authorList>
            <person name="Gilroy R."/>
            <person name="Ravi A."/>
            <person name="Getino M."/>
            <person name="Pursley I."/>
            <person name="Horton D.L."/>
            <person name="Alikhan N.F."/>
            <person name="Baker D."/>
            <person name="Gharbi K."/>
            <person name="Hall N."/>
            <person name="Watson M."/>
            <person name="Adriaenssens E.M."/>
            <person name="Foster-Nyarko E."/>
            <person name="Jarju S."/>
            <person name="Secka A."/>
            <person name="Antonio M."/>
            <person name="Oren A."/>
            <person name="Chaudhuri R.R."/>
            <person name="La Ragione R."/>
            <person name="Hildebrand F."/>
            <person name="Pallen M.J."/>
        </authorList>
    </citation>
    <scope>NUCLEOTIDE SEQUENCE</scope>
    <source>
        <strain evidence="13">10669</strain>
    </source>
</reference>
<comment type="subcellular location">
    <subcellularLocation>
        <location evidence="10">Cytoplasm</location>
    </subcellularLocation>
</comment>
<evidence type="ECO:0000256" key="4">
    <source>
        <dbReference type="ARBA" id="ARBA00022723"/>
    </source>
</evidence>
<dbReference type="EC" id="6.1.1.16" evidence="10"/>
<dbReference type="PANTHER" id="PTHR10890">
    <property type="entry name" value="CYSTEINYL-TRNA SYNTHETASE"/>
    <property type="match status" value="1"/>
</dbReference>
<keyword evidence="10" id="KW-0963">Cytoplasm</keyword>
<evidence type="ECO:0000256" key="1">
    <source>
        <dbReference type="ARBA" id="ARBA00005594"/>
    </source>
</evidence>
<feature type="binding site" evidence="10">
    <location>
        <position position="30"/>
    </location>
    <ligand>
        <name>Zn(2+)</name>
        <dbReference type="ChEBI" id="CHEBI:29105"/>
    </ligand>
</feature>
<keyword evidence="5 10" id="KW-0547">Nucleotide-binding</keyword>
<evidence type="ECO:0000313" key="14">
    <source>
        <dbReference type="Proteomes" id="UP000886812"/>
    </source>
</evidence>
<dbReference type="SUPFAM" id="SSF52374">
    <property type="entry name" value="Nucleotidylyl transferase"/>
    <property type="match status" value="1"/>
</dbReference>
<evidence type="ECO:0000256" key="10">
    <source>
        <dbReference type="HAMAP-Rule" id="MF_00041"/>
    </source>
</evidence>
<evidence type="ECO:0000259" key="12">
    <source>
        <dbReference type="Pfam" id="PF01406"/>
    </source>
</evidence>
<organism evidence="13 14">
    <name type="scientific">Candidatus Spyradosoma merdigallinarum</name>
    <dbReference type="NCBI Taxonomy" id="2840950"/>
    <lineage>
        <taxon>Bacteria</taxon>
        <taxon>Pseudomonadati</taxon>
        <taxon>Verrucomicrobiota</taxon>
        <taxon>Opitutia</taxon>
        <taxon>Opitutia incertae sedis</taxon>
        <taxon>Candidatus Spyradosoma</taxon>
    </lineage>
</organism>
<dbReference type="EMBL" id="DVOG01000073">
    <property type="protein sequence ID" value="HIV04063.1"/>
    <property type="molecule type" value="Genomic_DNA"/>
</dbReference>
<comment type="catalytic activity">
    <reaction evidence="10">
        <text>tRNA(Cys) + L-cysteine + ATP = L-cysteinyl-tRNA(Cys) + AMP + diphosphate</text>
        <dbReference type="Rhea" id="RHEA:17773"/>
        <dbReference type="Rhea" id="RHEA-COMP:9661"/>
        <dbReference type="Rhea" id="RHEA-COMP:9679"/>
        <dbReference type="ChEBI" id="CHEBI:30616"/>
        <dbReference type="ChEBI" id="CHEBI:33019"/>
        <dbReference type="ChEBI" id="CHEBI:35235"/>
        <dbReference type="ChEBI" id="CHEBI:78442"/>
        <dbReference type="ChEBI" id="CHEBI:78517"/>
        <dbReference type="ChEBI" id="CHEBI:456215"/>
        <dbReference type="EC" id="6.1.1.16"/>
    </reaction>
</comment>
<keyword evidence="4 10" id="KW-0479">Metal-binding</keyword>
<dbReference type="InterPro" id="IPR015803">
    <property type="entry name" value="Cys-tRNA-ligase"/>
</dbReference>
<dbReference type="Gene3D" id="1.20.120.1910">
    <property type="entry name" value="Cysteine-tRNA ligase, C-terminal anti-codon recognition domain"/>
    <property type="match status" value="1"/>
</dbReference>
<dbReference type="Gene3D" id="3.40.50.620">
    <property type="entry name" value="HUPs"/>
    <property type="match status" value="1"/>
</dbReference>
<dbReference type="GO" id="GO:0005524">
    <property type="term" value="F:ATP binding"/>
    <property type="evidence" value="ECO:0007669"/>
    <property type="project" value="UniProtKB-UniRule"/>
</dbReference>
<name>A0A9D1NJ43_9BACT</name>
<evidence type="ECO:0000256" key="11">
    <source>
        <dbReference type="SAM" id="Coils"/>
    </source>
</evidence>
<evidence type="ECO:0000256" key="8">
    <source>
        <dbReference type="ARBA" id="ARBA00022917"/>
    </source>
</evidence>
<dbReference type="CDD" id="cd00672">
    <property type="entry name" value="CysRS_core"/>
    <property type="match status" value="1"/>
</dbReference>
<feature type="binding site" evidence="10">
    <location>
        <position position="220"/>
    </location>
    <ligand>
        <name>Zn(2+)</name>
        <dbReference type="ChEBI" id="CHEBI:29105"/>
    </ligand>
</feature>
<dbReference type="HAMAP" id="MF_00041">
    <property type="entry name" value="Cys_tRNA_synth"/>
    <property type="match status" value="1"/>
</dbReference>
<comment type="similarity">
    <text evidence="1 10">Belongs to the class-I aminoacyl-tRNA synthetase family.</text>
</comment>
<dbReference type="GO" id="GO:0005829">
    <property type="term" value="C:cytosol"/>
    <property type="evidence" value="ECO:0007669"/>
    <property type="project" value="TreeGrafter"/>
</dbReference>
<gene>
    <name evidence="10" type="primary">cysS</name>
    <name evidence="13" type="ORF">IAC75_02795</name>
</gene>
<evidence type="ECO:0000256" key="3">
    <source>
        <dbReference type="ARBA" id="ARBA00022598"/>
    </source>
</evidence>
<dbReference type="InterPro" id="IPR014729">
    <property type="entry name" value="Rossmann-like_a/b/a_fold"/>
</dbReference>
<feature type="domain" description="tRNA synthetases class I catalytic" evidence="12">
    <location>
        <begin position="23"/>
        <end position="327"/>
    </location>
</feature>
<proteinExistence type="inferred from homology"/>